<name>A0ABV9NXS7_9BACI</name>
<dbReference type="SUPFAM" id="SSF50891">
    <property type="entry name" value="Cyclophilin-like"/>
    <property type="match status" value="1"/>
</dbReference>
<sequence length="313" mass="33713">MKTITITKQGLLTTIQDEGRFGQLRHGIPTGGAVDRWALRWANLLVANDAGAAGLEVTMMGPGLTANDDIVIAVTGADLSPELDGSALPMWTSVQMKKGSRLAFRQPKQGARAYVAFHGGISVPLESGSRSTFVRAGLGGLDGRELRAGDVLHIGAESRRPGRRRLPVELQPDYSRRELRIIEGPDQQLIGEAALHTFYDTSFHVSSELDRMGIRLTGPSLPIAGGNTGVSDATVPGMIQLPSGGSPVLLLADRQTSGGYPRIGAVIQEDLSTAAQLIPDDEIRFQAVSLEEAHALYKKRESVWRLMHRLHAM</sequence>
<dbReference type="EMBL" id="JBHSGK010000011">
    <property type="protein sequence ID" value="MFC4736927.1"/>
    <property type="molecule type" value="Genomic_DNA"/>
</dbReference>
<dbReference type="PANTHER" id="PTHR43309:SF5">
    <property type="entry name" value="5-OXOPROLINASE SUBUNIT C"/>
    <property type="match status" value="1"/>
</dbReference>
<dbReference type="InterPro" id="IPR029000">
    <property type="entry name" value="Cyclophilin-like_dom_sf"/>
</dbReference>
<dbReference type="RefSeq" id="WP_377909540.1">
    <property type="nucleotide sequence ID" value="NZ_JBHSGK010000011.1"/>
</dbReference>
<keyword evidence="1" id="KW-0547">Nucleotide-binding</keyword>
<proteinExistence type="predicted"/>
<evidence type="ECO:0000259" key="4">
    <source>
        <dbReference type="SMART" id="SM00797"/>
    </source>
</evidence>
<evidence type="ECO:0000256" key="3">
    <source>
        <dbReference type="ARBA" id="ARBA00022840"/>
    </source>
</evidence>
<comment type="caution">
    <text evidence="5">The sequence shown here is derived from an EMBL/GenBank/DDBJ whole genome shotgun (WGS) entry which is preliminary data.</text>
</comment>
<feature type="domain" description="Carboxyltransferase" evidence="4">
    <location>
        <begin position="25"/>
        <end position="303"/>
    </location>
</feature>
<evidence type="ECO:0000256" key="1">
    <source>
        <dbReference type="ARBA" id="ARBA00022741"/>
    </source>
</evidence>
<keyword evidence="3" id="KW-0067">ATP-binding</keyword>
<gene>
    <name evidence="5" type="ORF">ACFO4L_10050</name>
</gene>
<keyword evidence="6" id="KW-1185">Reference proteome</keyword>
<evidence type="ECO:0000256" key="2">
    <source>
        <dbReference type="ARBA" id="ARBA00022801"/>
    </source>
</evidence>
<dbReference type="SMART" id="SM00797">
    <property type="entry name" value="AHS2"/>
    <property type="match status" value="1"/>
</dbReference>
<dbReference type="Pfam" id="PF02626">
    <property type="entry name" value="CT_A_B"/>
    <property type="match status" value="1"/>
</dbReference>
<dbReference type="InterPro" id="IPR052708">
    <property type="entry name" value="PxpC"/>
</dbReference>
<dbReference type="Gene3D" id="2.40.100.10">
    <property type="entry name" value="Cyclophilin-like"/>
    <property type="match status" value="1"/>
</dbReference>
<accession>A0ABV9NXS7</accession>
<protein>
    <submittedName>
        <fullName evidence="5">Biotin-dependent carboxyltransferase family protein</fullName>
    </submittedName>
</protein>
<dbReference type="InterPro" id="IPR003778">
    <property type="entry name" value="CT_A_B"/>
</dbReference>
<evidence type="ECO:0000313" key="6">
    <source>
        <dbReference type="Proteomes" id="UP001595896"/>
    </source>
</evidence>
<keyword evidence="2" id="KW-0378">Hydrolase</keyword>
<dbReference type="PANTHER" id="PTHR43309">
    <property type="entry name" value="5-OXOPROLINASE SUBUNIT C"/>
    <property type="match status" value="1"/>
</dbReference>
<dbReference type="NCBIfam" id="TIGR00724">
    <property type="entry name" value="urea_amlyse_rel"/>
    <property type="match status" value="1"/>
</dbReference>
<organism evidence="5 6">
    <name type="scientific">Bacillus daqingensis</name>
    <dbReference type="NCBI Taxonomy" id="872396"/>
    <lineage>
        <taxon>Bacteria</taxon>
        <taxon>Bacillati</taxon>
        <taxon>Bacillota</taxon>
        <taxon>Bacilli</taxon>
        <taxon>Bacillales</taxon>
        <taxon>Bacillaceae</taxon>
        <taxon>Bacillus</taxon>
    </lineage>
</organism>
<reference evidence="6" key="1">
    <citation type="journal article" date="2019" name="Int. J. Syst. Evol. Microbiol.">
        <title>The Global Catalogue of Microorganisms (GCM) 10K type strain sequencing project: providing services to taxonomists for standard genome sequencing and annotation.</title>
        <authorList>
            <consortium name="The Broad Institute Genomics Platform"/>
            <consortium name="The Broad Institute Genome Sequencing Center for Infectious Disease"/>
            <person name="Wu L."/>
            <person name="Ma J."/>
        </authorList>
    </citation>
    <scope>NUCLEOTIDE SEQUENCE [LARGE SCALE GENOMIC DNA]</scope>
    <source>
        <strain evidence="6">JCM 12165</strain>
    </source>
</reference>
<dbReference type="Proteomes" id="UP001595896">
    <property type="component" value="Unassembled WGS sequence"/>
</dbReference>
<evidence type="ECO:0000313" key="5">
    <source>
        <dbReference type="EMBL" id="MFC4736927.1"/>
    </source>
</evidence>